<feature type="compositionally biased region" description="Polar residues" evidence="1">
    <location>
        <begin position="1016"/>
        <end position="1038"/>
    </location>
</feature>
<feature type="region of interest" description="Disordered" evidence="1">
    <location>
        <begin position="398"/>
        <end position="527"/>
    </location>
</feature>
<sequence>MDSISNLKAENSHQSEVVVGNHNINKNSSAQQSNQKINQSDPRDTNFEYEDNEWDIGIGDLIIDLDADIEKSSKIESSFISPLDPAVTNNKKTAAASKNIKEGIESEKGVLKKNLKVKSDSIKMSSVNNSNANKNLSKMSIDHQATLDKGLKMKIKRTKTGKTSESKHEIVKAESNGNLNVDDQNCEKTSNLGVSASPSSSSGKRTSSNHKKDKIKEKTHSKDKQDSSSSQEIIIADPISCTKSSVDLHNRLNNATGIINDKQATGVVSGSLKNTVMIKQKESMKPQINSSTSSTGASTMYQNISESKEDNKGTISPPIKRAKCDPKGMVDVCVGTSIGTITEPDCLGPCEPGTSVTLEGIVWHETEGGVLAVNVTWRGKTYVGTLIDCTKHDWAPPRFCDSPTEDLESRMQKSGRSKRARNSTTSNNELLNFTETRSSVHSKLRNGGSKGRTSRNSSIGAPPTNITPSTSPTAFLVPKSDKRRKSKDESPSSSNGNSSGSNVTNSTLNAATCNTPNLKKPKNTTSPCAVSPVLIECPEQDCSKKYKHANGLKYHQSHAHGTITSTEEETLQPPDSPFQYSSSSTSNEKTPVVEATDSPTTINNKTNPLETPPPHPEKPLSIKSVLQLNEGATINPPKPFVTSPIKEEISKTPTVEEEPAVVDATIKPAPSSENLDKSNKNASQFGVNPDFEQISNDSIGDTSMQANNLNFFQINPQSKVPSAKKQKNRKSPGPETLEDHSLNRSENVRSPAYSDISDDSNAPIDNHMIDKSKPTPLQKITPDQQTNSLIMGGYNNLSFYPSPTFLQNPDNQNNKSISNVINYGEYGKPREQHNPLDLIGKLHIGKNNQETANSNTAPPPPPQKVMHQHFPYNLMQGNYPQHYNMEASFGMQNVGGEEGKNLSGPIKEEHPKETMYNAESLRHGMQPKPTKLESGKEIKAEPPSPMEQQPPPHQHPSFYSNLYSRHPMNLPSSREEDIHRRLNSSATSISSIKEEQQQHMQQLQQSLPSHSASQPMNFQTSPQQMQKPHQKSLSSKSNMSREKEMKHEQEKESFKVKNEGQKPTMETQGPPPPPTNQYYLPYIGPGGSPFFPDPSHSIYRNMLVPPYNTPYHIPMARFPTPEDLSRNTKALDLLQQHASQYYNTHKIHELNDRVNHLKSPTSSNAKMPPSVIPSPNLSSNNPMAGNSSLPSSNSNNSINVNNVNINEKSNNNDDNISENDKDMINRQNGPINRSPHVESADDDGDDTNENHDQQNDSKNNDNDRTNSSPSNHSIPNPNNMSQMNASKLSNERNDRIDASNNLSRTNSSPSTQRHVHTHHHTHVGVYPMYPAPYVNPAVLASQHPAAVTVINPINPFANAPHK</sequence>
<feature type="compositionally biased region" description="Low complexity" evidence="1">
    <location>
        <begin position="190"/>
        <end position="206"/>
    </location>
</feature>
<feature type="compositionally biased region" description="Low complexity" evidence="1">
    <location>
        <begin position="1191"/>
        <end position="1214"/>
    </location>
</feature>
<dbReference type="Proteomes" id="UP001153620">
    <property type="component" value="Chromosome 1"/>
</dbReference>
<feature type="compositionally biased region" description="Basic and acidic residues" evidence="1">
    <location>
        <begin position="1248"/>
        <end position="1264"/>
    </location>
</feature>
<accession>A0A9N9WRM4</accession>
<dbReference type="OrthoDB" id="5863628at2759"/>
<feature type="compositionally biased region" description="Basic and acidic residues" evidence="1">
    <location>
        <begin position="162"/>
        <end position="172"/>
    </location>
</feature>
<feature type="region of interest" description="Disordered" evidence="1">
    <location>
        <begin position="666"/>
        <end position="702"/>
    </location>
</feature>
<dbReference type="GO" id="GO:0006357">
    <property type="term" value="P:regulation of transcription by RNA polymerase II"/>
    <property type="evidence" value="ECO:0007669"/>
    <property type="project" value="TreeGrafter"/>
</dbReference>
<feature type="compositionally biased region" description="Low complexity" evidence="1">
    <location>
        <begin position="462"/>
        <end position="473"/>
    </location>
</feature>
<dbReference type="GO" id="GO:0005634">
    <property type="term" value="C:nucleus"/>
    <property type="evidence" value="ECO:0007669"/>
    <property type="project" value="TreeGrafter"/>
</dbReference>
<feature type="compositionally biased region" description="Polar residues" evidence="1">
    <location>
        <begin position="175"/>
        <end position="189"/>
    </location>
</feature>
<feature type="region of interest" description="Disordered" evidence="1">
    <location>
        <begin position="917"/>
        <end position="1076"/>
    </location>
</feature>
<feature type="compositionally biased region" description="Basic and acidic residues" evidence="1">
    <location>
        <begin position="214"/>
        <end position="226"/>
    </location>
</feature>
<protein>
    <recommendedName>
        <fullName evidence="2">C2H2-type domain-containing protein</fullName>
    </recommendedName>
</protein>
<dbReference type="InterPro" id="IPR040010">
    <property type="entry name" value="ZN608/ZN609"/>
</dbReference>
<dbReference type="PANTHER" id="PTHR21564">
    <property type="entry name" value="BRAKELESS PROTEIN"/>
    <property type="match status" value="1"/>
</dbReference>
<evidence type="ECO:0000259" key="2">
    <source>
        <dbReference type="PROSITE" id="PS00028"/>
    </source>
</evidence>
<dbReference type="PROSITE" id="PS00028">
    <property type="entry name" value="ZINC_FINGER_C2H2_1"/>
    <property type="match status" value="1"/>
</dbReference>
<feature type="compositionally biased region" description="Polar residues" evidence="1">
    <location>
        <begin position="578"/>
        <end position="589"/>
    </location>
</feature>
<evidence type="ECO:0000256" key="1">
    <source>
        <dbReference type="SAM" id="MobiDB-lite"/>
    </source>
</evidence>
<feature type="compositionally biased region" description="Basic and acidic residues" evidence="1">
    <location>
        <begin position="1039"/>
        <end position="1060"/>
    </location>
</feature>
<feature type="compositionally biased region" description="Polar residues" evidence="1">
    <location>
        <begin position="1173"/>
        <end position="1190"/>
    </location>
</feature>
<dbReference type="InterPro" id="IPR013087">
    <property type="entry name" value="Znf_C2H2_type"/>
</dbReference>
<feature type="region of interest" description="Disordered" evidence="1">
    <location>
        <begin position="1156"/>
        <end position="1319"/>
    </location>
</feature>
<feature type="compositionally biased region" description="Polar residues" evidence="1">
    <location>
        <begin position="1"/>
        <end position="15"/>
    </location>
</feature>
<gene>
    <name evidence="3" type="ORF">CHIRRI_LOCUS4398</name>
</gene>
<feature type="region of interest" description="Disordered" evidence="1">
    <location>
        <begin position="152"/>
        <end position="232"/>
    </location>
</feature>
<feature type="compositionally biased region" description="Polar residues" evidence="1">
    <location>
        <begin position="22"/>
        <end position="40"/>
    </location>
</feature>
<feature type="compositionally biased region" description="Low complexity" evidence="1">
    <location>
        <begin position="491"/>
        <end position="507"/>
    </location>
</feature>
<feature type="compositionally biased region" description="Low complexity" evidence="1">
    <location>
        <begin position="1266"/>
        <end position="1281"/>
    </location>
</feature>
<feature type="compositionally biased region" description="Polar residues" evidence="1">
    <location>
        <begin position="508"/>
        <end position="527"/>
    </location>
</feature>
<feature type="compositionally biased region" description="Polar residues" evidence="1">
    <location>
        <begin position="422"/>
        <end position="441"/>
    </location>
</feature>
<feature type="region of interest" description="Disordered" evidence="1">
    <location>
        <begin position="562"/>
        <end position="617"/>
    </location>
</feature>
<feature type="region of interest" description="Disordered" evidence="1">
    <location>
        <begin position="1"/>
        <end position="49"/>
    </location>
</feature>
<feature type="compositionally biased region" description="Polar residues" evidence="1">
    <location>
        <begin position="693"/>
        <end position="702"/>
    </location>
</feature>
<feature type="region of interest" description="Disordered" evidence="1">
    <location>
        <begin position="716"/>
        <end position="762"/>
    </location>
</feature>
<organism evidence="3 4">
    <name type="scientific">Chironomus riparius</name>
    <dbReference type="NCBI Taxonomy" id="315576"/>
    <lineage>
        <taxon>Eukaryota</taxon>
        <taxon>Metazoa</taxon>
        <taxon>Ecdysozoa</taxon>
        <taxon>Arthropoda</taxon>
        <taxon>Hexapoda</taxon>
        <taxon>Insecta</taxon>
        <taxon>Pterygota</taxon>
        <taxon>Neoptera</taxon>
        <taxon>Endopterygota</taxon>
        <taxon>Diptera</taxon>
        <taxon>Nematocera</taxon>
        <taxon>Chironomoidea</taxon>
        <taxon>Chironomidae</taxon>
        <taxon>Chironominae</taxon>
        <taxon>Chironomus</taxon>
    </lineage>
</organism>
<feature type="compositionally biased region" description="Basic and acidic residues" evidence="1">
    <location>
        <begin position="737"/>
        <end position="747"/>
    </location>
</feature>
<evidence type="ECO:0000313" key="4">
    <source>
        <dbReference type="Proteomes" id="UP001153620"/>
    </source>
</evidence>
<proteinExistence type="predicted"/>
<dbReference type="EMBL" id="OU895877">
    <property type="protein sequence ID" value="CAG9801470.1"/>
    <property type="molecule type" value="Genomic_DNA"/>
</dbReference>
<feature type="domain" description="C2H2-type" evidence="2">
    <location>
        <begin position="537"/>
        <end position="560"/>
    </location>
</feature>
<keyword evidence="4" id="KW-1185">Reference proteome</keyword>
<feature type="compositionally biased region" description="Polar residues" evidence="1">
    <location>
        <begin position="1298"/>
        <end position="1312"/>
    </location>
</feature>
<evidence type="ECO:0000313" key="3">
    <source>
        <dbReference type="EMBL" id="CAG9801470.1"/>
    </source>
</evidence>
<feature type="compositionally biased region" description="Pro residues" evidence="1">
    <location>
        <begin position="942"/>
        <end position="954"/>
    </location>
</feature>
<reference evidence="3" key="1">
    <citation type="submission" date="2022-01" db="EMBL/GenBank/DDBJ databases">
        <authorList>
            <person name="King R."/>
        </authorList>
    </citation>
    <scope>NUCLEOTIDE SEQUENCE</scope>
</reference>
<name>A0A9N9WRM4_9DIPT</name>
<feature type="compositionally biased region" description="Basic and acidic residues" evidence="1">
    <location>
        <begin position="930"/>
        <end position="940"/>
    </location>
</feature>
<feature type="compositionally biased region" description="Low complexity" evidence="1">
    <location>
        <begin position="998"/>
        <end position="1015"/>
    </location>
</feature>
<dbReference type="PANTHER" id="PTHR21564:SF5">
    <property type="entry name" value="SCRIBBLER, ISOFORM J"/>
    <property type="match status" value="1"/>
</dbReference>
<reference evidence="3" key="2">
    <citation type="submission" date="2022-10" db="EMBL/GenBank/DDBJ databases">
        <authorList>
            <consortium name="ENA_rothamsted_submissions"/>
            <consortium name="culmorum"/>
            <person name="King R."/>
        </authorList>
    </citation>
    <scope>NUCLEOTIDE SEQUENCE</scope>
</reference>